<dbReference type="RefSeq" id="XP_067689587.1">
    <property type="nucleotide sequence ID" value="XM_067833484.1"/>
</dbReference>
<dbReference type="GeneID" id="94168994"/>
<proteinExistence type="predicted"/>
<dbReference type="Proteomes" id="UP000674179">
    <property type="component" value="Chromosome 34"/>
</dbReference>
<gene>
    <name evidence="2" type="ORF">CUR178_01716</name>
</gene>
<dbReference type="OrthoDB" id="273652at2759"/>
<feature type="compositionally biased region" description="Polar residues" evidence="1">
    <location>
        <begin position="278"/>
        <end position="291"/>
    </location>
</feature>
<sequence length="466" mass="51399">MTSRAANAACVTRTRVPEVHRVPSKQVTLQEEAKNVRARRLALEEVMRQERSRRLQAAASRRTEAPNRDRASGPATASREQEEGGALDLSAAPQTLEEYRRELDNVNGNKDVFRLHYYTNGHLNPADVHFYTVNSRVKEYQRHAPSPPRSARARGSTSPACKAHAKRELAPSSTLALLSAPVMEGTSEQWTRSALLRMQANQHMLLRIEEREKKEAAHNCRPILRETAAPVTRHNAPPQPYRTPFAASAIEHYPPRATEAAVAECDVPLGLELNQSNAASATTQRQSSPLQRSPPTTYTRTSSLLFRGRTAPPFSAWHNSSFKPSLIYDSSDALHAPRTETLLPASVGDSWVSESPRKPLEYSWMARSAASGSGSAYRPIVERPPNSSWEERSARTELTQLLSPRRQGATDVSSLPRGASPRGAGGVASCMPSANPLPSTPKPTLLNGFRMPHTVLKREDLFQGFC</sequence>
<feature type="compositionally biased region" description="Low complexity" evidence="1">
    <location>
        <begin position="293"/>
        <end position="303"/>
    </location>
</feature>
<keyword evidence="3" id="KW-1185">Reference proteome</keyword>
<feature type="region of interest" description="Disordered" evidence="1">
    <location>
        <begin position="374"/>
        <end position="443"/>
    </location>
</feature>
<feature type="compositionally biased region" description="Basic and acidic residues" evidence="1">
    <location>
        <begin position="61"/>
        <end position="71"/>
    </location>
</feature>
<evidence type="ECO:0000313" key="3">
    <source>
        <dbReference type="Proteomes" id="UP000674179"/>
    </source>
</evidence>
<evidence type="ECO:0000313" key="2">
    <source>
        <dbReference type="EMBL" id="KAG5468880.1"/>
    </source>
</evidence>
<feature type="region of interest" description="Disordered" evidence="1">
    <location>
        <begin position="278"/>
        <end position="304"/>
    </location>
</feature>
<feature type="region of interest" description="Disordered" evidence="1">
    <location>
        <begin position="47"/>
        <end position="91"/>
    </location>
</feature>
<accession>A0A836H1Z0</accession>
<comment type="caution">
    <text evidence="2">The sequence shown here is derived from an EMBL/GenBank/DDBJ whole genome shotgun (WGS) entry which is preliminary data.</text>
</comment>
<name>A0A836H1Z0_LEIEN</name>
<dbReference type="AlphaFoldDB" id="A0A836H1Z0"/>
<feature type="region of interest" description="Disordered" evidence="1">
    <location>
        <begin position="143"/>
        <end position="168"/>
    </location>
</feature>
<reference evidence="2 3" key="1">
    <citation type="submission" date="2021-02" db="EMBL/GenBank/DDBJ databases">
        <title>Leishmania (Mundinia) enrietti genome sequencing and assembly.</title>
        <authorList>
            <person name="Almutairi H."/>
            <person name="Gatherer D."/>
        </authorList>
    </citation>
    <scope>NUCLEOTIDE SEQUENCE [LARGE SCALE GENOMIC DNA]</scope>
    <source>
        <strain evidence="2">CUR178</strain>
    </source>
</reference>
<dbReference type="KEGG" id="lenr:94168994"/>
<protein>
    <submittedName>
        <fullName evidence="2">Uncharacterized protein</fullName>
    </submittedName>
</protein>
<evidence type="ECO:0000256" key="1">
    <source>
        <dbReference type="SAM" id="MobiDB-lite"/>
    </source>
</evidence>
<organism evidence="2 3">
    <name type="scientific">Leishmania enriettii</name>
    <dbReference type="NCBI Taxonomy" id="5663"/>
    <lineage>
        <taxon>Eukaryota</taxon>
        <taxon>Discoba</taxon>
        <taxon>Euglenozoa</taxon>
        <taxon>Kinetoplastea</taxon>
        <taxon>Metakinetoplastina</taxon>
        <taxon>Trypanosomatida</taxon>
        <taxon>Trypanosomatidae</taxon>
        <taxon>Leishmaniinae</taxon>
        <taxon>Leishmania</taxon>
    </lineage>
</organism>
<dbReference type="EMBL" id="JAFHKP010000034">
    <property type="protein sequence ID" value="KAG5468880.1"/>
    <property type="molecule type" value="Genomic_DNA"/>
</dbReference>